<dbReference type="InParanoid" id="A0A1Q5PV24"/>
<dbReference type="Gene3D" id="2.60.40.10">
    <property type="entry name" value="Immunoglobulins"/>
    <property type="match status" value="2"/>
</dbReference>
<dbReference type="InterPro" id="IPR013783">
    <property type="entry name" value="Ig-like_fold"/>
</dbReference>
<dbReference type="SMART" id="SM01038">
    <property type="entry name" value="Bgal_small_N"/>
    <property type="match status" value="1"/>
</dbReference>
<feature type="region of interest" description="Disordered" evidence="7">
    <location>
        <begin position="283"/>
        <end position="312"/>
    </location>
</feature>
<dbReference type="InterPro" id="IPR006104">
    <property type="entry name" value="Glyco_hydro_2_N"/>
</dbReference>
<dbReference type="Pfam" id="PF02836">
    <property type="entry name" value="Glyco_hydro_2_C"/>
    <property type="match status" value="1"/>
</dbReference>
<dbReference type="InterPro" id="IPR036156">
    <property type="entry name" value="Beta-gal/glucu_dom_sf"/>
</dbReference>
<evidence type="ECO:0000256" key="2">
    <source>
        <dbReference type="ARBA" id="ARBA00007401"/>
    </source>
</evidence>
<dbReference type="SUPFAM" id="SSF51445">
    <property type="entry name" value="(Trans)glycosidases"/>
    <property type="match status" value="1"/>
</dbReference>
<evidence type="ECO:0000313" key="10">
    <source>
        <dbReference type="Proteomes" id="UP000185612"/>
    </source>
</evidence>
<dbReference type="EMBL" id="MQVS01000008">
    <property type="protein sequence ID" value="OKL51309.1"/>
    <property type="molecule type" value="Genomic_DNA"/>
</dbReference>
<dbReference type="Gene3D" id="2.60.120.260">
    <property type="entry name" value="Galactose-binding domain-like"/>
    <property type="match status" value="1"/>
</dbReference>
<feature type="compositionally biased region" description="Pro residues" evidence="7">
    <location>
        <begin position="767"/>
        <end position="781"/>
    </location>
</feature>
<comment type="catalytic activity">
    <reaction evidence="1">
        <text>Hydrolysis of terminal non-reducing beta-D-galactose residues in beta-D-galactosides.</text>
        <dbReference type="EC" id="3.2.1.23"/>
    </reaction>
</comment>
<keyword evidence="10" id="KW-1185">Reference proteome</keyword>
<organism evidence="9 10">
    <name type="scientific">Buchananella hordeovulneris</name>
    <dbReference type="NCBI Taxonomy" id="52770"/>
    <lineage>
        <taxon>Bacteria</taxon>
        <taxon>Bacillati</taxon>
        <taxon>Actinomycetota</taxon>
        <taxon>Actinomycetes</taxon>
        <taxon>Actinomycetales</taxon>
        <taxon>Actinomycetaceae</taxon>
        <taxon>Buchananella</taxon>
    </lineage>
</organism>
<evidence type="ECO:0000256" key="1">
    <source>
        <dbReference type="ARBA" id="ARBA00001412"/>
    </source>
</evidence>
<dbReference type="PRINTS" id="PR00132">
    <property type="entry name" value="GLHYDRLASE2"/>
</dbReference>
<feature type="compositionally biased region" description="Low complexity" evidence="7">
    <location>
        <begin position="750"/>
        <end position="766"/>
    </location>
</feature>
<dbReference type="PROSITE" id="PS00719">
    <property type="entry name" value="GLYCOSYL_HYDROL_F2_1"/>
    <property type="match status" value="1"/>
</dbReference>
<name>A0A1Q5PV24_9ACTO</name>
<keyword evidence="5" id="KW-0326">Glycosidase</keyword>
<evidence type="ECO:0000256" key="3">
    <source>
        <dbReference type="ARBA" id="ARBA00012756"/>
    </source>
</evidence>
<dbReference type="SUPFAM" id="SSF49303">
    <property type="entry name" value="beta-Galactosidase/glucuronidase domain"/>
    <property type="match status" value="2"/>
</dbReference>
<feature type="compositionally biased region" description="Low complexity" evidence="7">
    <location>
        <begin position="796"/>
        <end position="815"/>
    </location>
</feature>
<dbReference type="SUPFAM" id="SSF49785">
    <property type="entry name" value="Galactose-binding domain-like"/>
    <property type="match status" value="1"/>
</dbReference>
<dbReference type="SUPFAM" id="SSF74650">
    <property type="entry name" value="Galactose mutarotase-like"/>
    <property type="match status" value="1"/>
</dbReference>
<evidence type="ECO:0000256" key="6">
    <source>
        <dbReference type="ARBA" id="ARBA00032230"/>
    </source>
</evidence>
<dbReference type="Gene3D" id="3.20.20.80">
    <property type="entry name" value="Glycosidases"/>
    <property type="match status" value="1"/>
</dbReference>
<dbReference type="InterPro" id="IPR008979">
    <property type="entry name" value="Galactose-bd-like_sf"/>
</dbReference>
<dbReference type="InterPro" id="IPR011013">
    <property type="entry name" value="Gal_mutarotase_sf_dom"/>
</dbReference>
<dbReference type="PANTHER" id="PTHR46323:SF2">
    <property type="entry name" value="BETA-GALACTOSIDASE"/>
    <property type="match status" value="1"/>
</dbReference>
<dbReference type="GO" id="GO:0030246">
    <property type="term" value="F:carbohydrate binding"/>
    <property type="evidence" value="ECO:0007669"/>
    <property type="project" value="InterPro"/>
</dbReference>
<dbReference type="STRING" id="52770.BSZ40_08350"/>
<protein>
    <recommendedName>
        <fullName evidence="3">beta-galactosidase</fullName>
        <ecNumber evidence="3">3.2.1.23</ecNumber>
    </recommendedName>
    <alternativeName>
        <fullName evidence="6">Lactase</fullName>
    </alternativeName>
</protein>
<feature type="domain" description="Beta galactosidase small chain/" evidence="8">
    <location>
        <begin position="833"/>
        <end position="1105"/>
    </location>
</feature>
<proteinExistence type="inferred from homology"/>
<evidence type="ECO:0000256" key="5">
    <source>
        <dbReference type="ARBA" id="ARBA00023295"/>
    </source>
</evidence>
<dbReference type="Gene3D" id="2.70.98.10">
    <property type="match status" value="1"/>
</dbReference>
<dbReference type="AlphaFoldDB" id="A0A1Q5PV24"/>
<dbReference type="GO" id="GO:0005990">
    <property type="term" value="P:lactose catabolic process"/>
    <property type="evidence" value="ECO:0007669"/>
    <property type="project" value="TreeGrafter"/>
</dbReference>
<dbReference type="InterPro" id="IPR050347">
    <property type="entry name" value="Bact_Beta-galactosidase"/>
</dbReference>
<dbReference type="Proteomes" id="UP000185612">
    <property type="component" value="Unassembled WGS sequence"/>
</dbReference>
<sequence>MHRHRLPARAYFFGYPDAQAAASHDRQNAWGFTDLTGAWHFHLVDHPRRLAPVELGQPHPDWPLVQVPHLWQVDGWGPLQYTDEAYPFPVDPPRVPSHNPTGIYQRLVDVPPPPPGARVWLRLDGVESYAEVYVGGRFVGMTKGSRLAAEFDLTDFLQPGENLLTLVVAQFSDGTYLEDQDMWWAAGLFRAIYLHTRPVAHLSDFWVRTVREGDDARLTVHADAVGAEKLTWTLHAAGQLVARRELQPGQSIEVSVPAARFWSPEEPFLYDMLLAVHSAANPGGPDAAPTVTNPAAPPATNAGVTTPTAASPAVAAPATPDVVAPDVTAPASEYVPHRLGLAEVRIDGGRLLLNGQYFKMHGVNRHDHDPHTGRAVSVERMRRDLELMKAHNINAVRTAHYPNDPRFYELCDELGLLVLAETDLETHGFACVGDLARLTDDPGWQAAFVDRITRHVVAQRNHACIVAWSLGNESGFGCNIAAATAACKALDPRPVHYEEDRDAEVVDLISTMYSRVSQMHDFGEFPHPKPRILCEYAHAMGNGPGGLAEYQAVFTKWDCLQGHFVWEWCDHGLAARAADGTEFHTYGGDHGDYPHNGNFCIDGLVFPWQSPSPGLVEYAQVLCPVGVELAADAAPALQVTNRRYFTDLTDVTLQVALAPEGQAGAPWLVRPGPVPPGATARVELPTELAEALSHPALLARPPLPGAGRDRPGGVPVTGENWLVVSVRGRVLDAAAHELGRFQFALPPSPAAHAAPRAHADPAAPGFAGPPTPEATTPPPPETTAVVAETAVRDAGDAAAAASAPRAVTAPPTPRAVAAPPAPLAVAASHDRLTLTSPTDRWQLDLLSGELTVWHHRDQPVLASGPRVGLWKPLIDNHAPEHEALWRPRHLHALQTATREVTWRQDGTDVVVHVTQLLGPPGLGWGVDLELDYRFTPNGLTLGVAGRPRGDFLPLVPRIGLTCELPGQLRDVEWYGRGPGENYPDSATANLIGQWRATVDDMFTPYVVPQDCGNRGEVRWVRLSGAGRALTVAPSRGGRPLAFSAWPYRAADIDAARHRCDLVARDTVTLNLNDAVLGLGSNSWGSEVLDSYRLRLAPFTFSYDLWAGVA</sequence>
<dbReference type="PANTHER" id="PTHR46323">
    <property type="entry name" value="BETA-GALACTOSIDASE"/>
    <property type="match status" value="1"/>
</dbReference>
<evidence type="ECO:0000313" key="9">
    <source>
        <dbReference type="EMBL" id="OKL51309.1"/>
    </source>
</evidence>
<keyword evidence="4" id="KW-0378">Hydrolase</keyword>
<comment type="similarity">
    <text evidence="2">Belongs to the glycosyl hydrolase 2 family.</text>
</comment>
<dbReference type="InterPro" id="IPR014718">
    <property type="entry name" value="GH-type_carb-bd"/>
</dbReference>
<feature type="region of interest" description="Disordered" evidence="7">
    <location>
        <begin position="749"/>
        <end position="782"/>
    </location>
</feature>
<dbReference type="EC" id="3.2.1.23" evidence="3"/>
<dbReference type="GO" id="GO:0004565">
    <property type="term" value="F:beta-galactosidase activity"/>
    <property type="evidence" value="ECO:0007669"/>
    <property type="project" value="UniProtKB-EC"/>
</dbReference>
<gene>
    <name evidence="9" type="ORF">BSZ40_08350</name>
</gene>
<dbReference type="Pfam" id="PF02929">
    <property type="entry name" value="Bgal_small_N"/>
    <property type="match status" value="1"/>
</dbReference>
<dbReference type="InterPro" id="IPR006101">
    <property type="entry name" value="Glyco_hydro_2"/>
</dbReference>
<feature type="region of interest" description="Disordered" evidence="7">
    <location>
        <begin position="795"/>
        <end position="815"/>
    </location>
</feature>
<dbReference type="InterPro" id="IPR023230">
    <property type="entry name" value="Glyco_hydro_2_CS"/>
</dbReference>
<dbReference type="GO" id="GO:0009341">
    <property type="term" value="C:beta-galactosidase complex"/>
    <property type="evidence" value="ECO:0007669"/>
    <property type="project" value="InterPro"/>
</dbReference>
<evidence type="ECO:0000256" key="4">
    <source>
        <dbReference type="ARBA" id="ARBA00022801"/>
    </source>
</evidence>
<comment type="caution">
    <text evidence="9">The sequence shown here is derived from an EMBL/GenBank/DDBJ whole genome shotgun (WGS) entry which is preliminary data.</text>
</comment>
<feature type="compositionally biased region" description="Low complexity" evidence="7">
    <location>
        <begin position="285"/>
        <end position="312"/>
    </location>
</feature>
<accession>A0A1Q5PV24</accession>
<dbReference type="InterPro" id="IPR006103">
    <property type="entry name" value="Glyco_hydro_2_cat"/>
</dbReference>
<dbReference type="InterPro" id="IPR017853">
    <property type="entry name" value="GH"/>
</dbReference>
<dbReference type="InterPro" id="IPR004199">
    <property type="entry name" value="B-gal_small/dom_5"/>
</dbReference>
<reference evidence="10" key="1">
    <citation type="submission" date="2016-12" db="EMBL/GenBank/DDBJ databases">
        <authorList>
            <person name="Meng X."/>
        </authorList>
    </citation>
    <scope>NUCLEOTIDE SEQUENCE [LARGE SCALE GENOMIC DNA]</scope>
    <source>
        <strain evidence="10">DSM 20732</strain>
    </source>
</reference>
<evidence type="ECO:0000256" key="7">
    <source>
        <dbReference type="SAM" id="MobiDB-lite"/>
    </source>
</evidence>
<evidence type="ECO:0000259" key="8">
    <source>
        <dbReference type="SMART" id="SM01038"/>
    </source>
</evidence>
<dbReference type="Pfam" id="PF02837">
    <property type="entry name" value="Glyco_hydro_2_N"/>
    <property type="match status" value="1"/>
</dbReference>